<dbReference type="OrthoDB" id="252502at2157"/>
<dbReference type="Proteomes" id="UP000066737">
    <property type="component" value="Plasmid pSTJ002"/>
</dbReference>
<dbReference type="GeneID" id="26660749"/>
<dbReference type="RefSeq" id="WP_059058997.1">
    <property type="nucleotide sequence ID" value="NZ_CEML01000009.1"/>
</dbReference>
<reference evidence="2" key="1">
    <citation type="journal article" date="2016" name="Environ. Microbiol.">
        <title>The complete genome of a viable archaeum isolated from 123-million-year-old rock salt.</title>
        <authorList>
            <person name="Jaakkola S.T."/>
            <person name="Pfeiffer F."/>
            <person name="Ravantti J.J."/>
            <person name="Guo Q."/>
            <person name="Liu Y."/>
            <person name="Chen X."/>
            <person name="Ma H."/>
            <person name="Yang C."/>
            <person name="Oksanen H.M."/>
            <person name="Bamford D.H."/>
        </authorList>
    </citation>
    <scope>NUCLEOTIDE SEQUENCE</scope>
    <source>
        <strain evidence="2">JI20-1</strain>
        <plasmid evidence="2">Plasmid pSTJ002</plasmid>
    </source>
</reference>
<keyword evidence="2" id="KW-1185">Reference proteome</keyword>
<dbReference type="AlphaFoldDB" id="A0A0U5HZ06"/>
<evidence type="ECO:0000313" key="2">
    <source>
        <dbReference type="Proteomes" id="UP000066737"/>
    </source>
</evidence>
<accession>A0A0U5HZ06</accession>
<sequence>MTDEPTDADNRSLGDTAESLESTLMADLGETLVGLASYEDGEYDVLYRDEAASSQYAASDIRAILEHIQLEAIGTAVYEEYHGESLHATVRVYDTLVTITVPVEETTGLVVVVRNDDKHDPYSIIETVENAV</sequence>
<dbReference type="EMBL" id="LN831304">
    <property type="protein sequence ID" value="CQH64661.1"/>
    <property type="molecule type" value="Genomic_DNA"/>
</dbReference>
<gene>
    <name evidence="1" type="ORF">HHUB_5127</name>
</gene>
<name>A0A0U5HZ06_9EURY</name>
<geneLocation type="plasmid" evidence="2">
    <name>pSTJ002</name>
</geneLocation>
<organism evidence="1 2">
    <name type="scientific">Halobacterium hubeiense</name>
    <dbReference type="NCBI Taxonomy" id="1407499"/>
    <lineage>
        <taxon>Archaea</taxon>
        <taxon>Methanobacteriati</taxon>
        <taxon>Methanobacteriota</taxon>
        <taxon>Stenosarchaea group</taxon>
        <taxon>Halobacteria</taxon>
        <taxon>Halobacteriales</taxon>
        <taxon>Halobacteriaceae</taxon>
        <taxon>Halobacterium</taxon>
    </lineage>
</organism>
<protein>
    <submittedName>
        <fullName evidence="1">Uncharacterized protein</fullName>
    </submittedName>
</protein>
<dbReference type="KEGG" id="hhb:Hhub_5127"/>
<dbReference type="InterPro" id="IPR055944">
    <property type="entry name" value="DUF7522"/>
</dbReference>
<proteinExistence type="predicted"/>
<evidence type="ECO:0000313" key="1">
    <source>
        <dbReference type="EMBL" id="CQH64661.1"/>
    </source>
</evidence>
<dbReference type="Pfam" id="PF24366">
    <property type="entry name" value="DUF7522"/>
    <property type="match status" value="1"/>
</dbReference>